<evidence type="ECO:0000256" key="2">
    <source>
        <dbReference type="ARBA" id="ARBA00022475"/>
    </source>
</evidence>
<feature type="transmembrane region" description="Helical" evidence="8">
    <location>
        <begin position="103"/>
        <end position="123"/>
    </location>
</feature>
<dbReference type="EMBL" id="DVOO01000031">
    <property type="protein sequence ID" value="HIV26262.1"/>
    <property type="molecule type" value="Genomic_DNA"/>
</dbReference>
<evidence type="ECO:0000256" key="6">
    <source>
        <dbReference type="ARBA" id="ARBA00023136"/>
    </source>
</evidence>
<evidence type="ECO:0000256" key="4">
    <source>
        <dbReference type="ARBA" id="ARBA00022989"/>
    </source>
</evidence>
<keyword evidence="3 8" id="KW-0812">Transmembrane</keyword>
<dbReference type="Pfam" id="PF02659">
    <property type="entry name" value="Mntp"/>
    <property type="match status" value="1"/>
</dbReference>
<evidence type="ECO:0000313" key="10">
    <source>
        <dbReference type="Proteomes" id="UP000824169"/>
    </source>
</evidence>
<dbReference type="GO" id="GO:0005886">
    <property type="term" value="C:plasma membrane"/>
    <property type="evidence" value="ECO:0007669"/>
    <property type="project" value="UniProtKB-SubCell"/>
</dbReference>
<evidence type="ECO:0000256" key="7">
    <source>
        <dbReference type="ARBA" id="ARBA00023211"/>
    </source>
</evidence>
<dbReference type="PANTHER" id="PTHR35529">
    <property type="entry name" value="MANGANESE EFFLUX PUMP MNTP-RELATED"/>
    <property type="match status" value="1"/>
</dbReference>
<organism evidence="9 10">
    <name type="scientific">Candidatus Scatomonas pullistercoris</name>
    <dbReference type="NCBI Taxonomy" id="2840920"/>
    <lineage>
        <taxon>Bacteria</taxon>
        <taxon>Bacillati</taxon>
        <taxon>Bacillota</taxon>
        <taxon>Clostridia</taxon>
        <taxon>Lachnospirales</taxon>
        <taxon>Lachnospiraceae</taxon>
        <taxon>Lachnospiraceae incertae sedis</taxon>
        <taxon>Candidatus Scatomonas</taxon>
    </lineage>
</organism>
<keyword evidence="1 8" id="KW-0813">Transport</keyword>
<dbReference type="GO" id="GO:0005384">
    <property type="term" value="F:manganese ion transmembrane transporter activity"/>
    <property type="evidence" value="ECO:0007669"/>
    <property type="project" value="UniProtKB-UniRule"/>
</dbReference>
<feature type="transmembrane region" description="Helical" evidence="8">
    <location>
        <begin position="61"/>
        <end position="82"/>
    </location>
</feature>
<keyword evidence="7 8" id="KW-0464">Manganese</keyword>
<comment type="function">
    <text evidence="8">Probably functions as a manganese efflux pump.</text>
</comment>
<dbReference type="InterPro" id="IPR003810">
    <property type="entry name" value="Mntp/YtaF"/>
</dbReference>
<dbReference type="PANTHER" id="PTHR35529:SF1">
    <property type="entry name" value="MANGANESE EFFLUX PUMP MNTP-RELATED"/>
    <property type="match status" value="1"/>
</dbReference>
<feature type="transmembrane region" description="Helical" evidence="8">
    <location>
        <begin position="6"/>
        <end position="23"/>
    </location>
</feature>
<keyword evidence="6 8" id="KW-0472">Membrane</keyword>
<gene>
    <name evidence="8" type="primary">mntP</name>
    <name evidence="9" type="ORF">IAB71_10875</name>
</gene>
<keyword evidence="5 8" id="KW-0406">Ion transport</keyword>
<keyword evidence="4 8" id="KW-1133">Transmembrane helix</keyword>
<comment type="caution">
    <text evidence="9">The sequence shown here is derived from an EMBL/GenBank/DDBJ whole genome shotgun (WGS) entry which is preliminary data.</text>
</comment>
<dbReference type="InterPro" id="IPR022929">
    <property type="entry name" value="Put_MntP"/>
</dbReference>
<proteinExistence type="inferred from homology"/>
<comment type="similarity">
    <text evidence="8">Belongs to the MntP (TC 9.B.29) family.</text>
</comment>
<evidence type="ECO:0000313" key="9">
    <source>
        <dbReference type="EMBL" id="HIV26262.1"/>
    </source>
</evidence>
<reference evidence="9" key="2">
    <citation type="journal article" date="2021" name="PeerJ">
        <title>Extensive microbial diversity within the chicken gut microbiome revealed by metagenomics and culture.</title>
        <authorList>
            <person name="Gilroy R."/>
            <person name="Ravi A."/>
            <person name="Getino M."/>
            <person name="Pursley I."/>
            <person name="Horton D.L."/>
            <person name="Alikhan N.F."/>
            <person name="Baker D."/>
            <person name="Gharbi K."/>
            <person name="Hall N."/>
            <person name="Watson M."/>
            <person name="Adriaenssens E.M."/>
            <person name="Foster-Nyarko E."/>
            <person name="Jarju S."/>
            <person name="Secka A."/>
            <person name="Antonio M."/>
            <person name="Oren A."/>
            <person name="Chaudhuri R.R."/>
            <person name="La Ragione R."/>
            <person name="Hildebrand F."/>
            <person name="Pallen M.J."/>
        </authorList>
    </citation>
    <scope>NUCLEOTIDE SEQUENCE</scope>
    <source>
        <strain evidence="9">CHK188-20938</strain>
    </source>
</reference>
<evidence type="ECO:0000256" key="8">
    <source>
        <dbReference type="HAMAP-Rule" id="MF_01521"/>
    </source>
</evidence>
<protein>
    <recommendedName>
        <fullName evidence="8">Putative manganese efflux pump MntP</fullName>
    </recommendedName>
</protein>
<name>A0A9D1TC05_9FIRM</name>
<sequence>MGLLELLAVAVGLSMDAFAVSICKGLSVKRVSLRQMLIVGLYFGGFQALMPYLGYLLGSSFSSLVASVDHWIAFGLLCLIGINMIRESRGPAEELDASFSFKAMFPLAVATSIDALAVGVSFAFMEVNIYPSIAVIGIITLVLSAIGVKVGNLFGARNKSVSEFIGGIVLILIGLKILLEDLGVL</sequence>
<feature type="transmembrane region" description="Helical" evidence="8">
    <location>
        <begin position="160"/>
        <end position="179"/>
    </location>
</feature>
<evidence type="ECO:0000256" key="1">
    <source>
        <dbReference type="ARBA" id="ARBA00022448"/>
    </source>
</evidence>
<evidence type="ECO:0000256" key="3">
    <source>
        <dbReference type="ARBA" id="ARBA00022692"/>
    </source>
</evidence>
<dbReference type="Proteomes" id="UP000824169">
    <property type="component" value="Unassembled WGS sequence"/>
</dbReference>
<reference evidence="9" key="1">
    <citation type="submission" date="2020-10" db="EMBL/GenBank/DDBJ databases">
        <authorList>
            <person name="Gilroy R."/>
        </authorList>
    </citation>
    <scope>NUCLEOTIDE SEQUENCE</scope>
    <source>
        <strain evidence="9">CHK188-20938</strain>
    </source>
</reference>
<accession>A0A9D1TC05</accession>
<dbReference type="HAMAP" id="MF_01521">
    <property type="entry name" value="MntP_pump"/>
    <property type="match status" value="1"/>
</dbReference>
<evidence type="ECO:0000256" key="5">
    <source>
        <dbReference type="ARBA" id="ARBA00023065"/>
    </source>
</evidence>
<feature type="transmembrane region" description="Helical" evidence="8">
    <location>
        <begin position="35"/>
        <end position="55"/>
    </location>
</feature>
<feature type="transmembrane region" description="Helical" evidence="8">
    <location>
        <begin position="129"/>
        <end position="148"/>
    </location>
</feature>
<keyword evidence="2 8" id="KW-1003">Cell membrane</keyword>
<comment type="subcellular location">
    <subcellularLocation>
        <location evidence="8">Cell membrane</location>
        <topology evidence="8">Multi-pass membrane protein</topology>
    </subcellularLocation>
</comment>
<dbReference type="AlphaFoldDB" id="A0A9D1TC05"/>